<dbReference type="RefSeq" id="WP_120172050.1">
    <property type="nucleotide sequence ID" value="NZ_AP018400.1"/>
</dbReference>
<accession>A0A2Z5TQ09</accession>
<dbReference type="KEGG" id="srq:SR187_7770"/>
<evidence type="ECO:0000256" key="1">
    <source>
        <dbReference type="SAM" id="MobiDB-lite"/>
    </source>
</evidence>
<proteinExistence type="predicted"/>
<dbReference type="Proteomes" id="UP000269331">
    <property type="component" value="Chromosome"/>
</dbReference>
<evidence type="ECO:0000313" key="2">
    <source>
        <dbReference type="EMBL" id="BBA93157.1"/>
    </source>
</evidence>
<sequence>MAKKGSKFTKYPPEFKIQVVEDYLSGKSGGMDSIVKKYGLKSNNQVLTWTRKYHENPQLLHQDLRGAKSTGRPKSTNLDEMTIEEQNAFLRMENAILKTLRTLLHPREESTSIK</sequence>
<evidence type="ECO:0000313" key="3">
    <source>
        <dbReference type="Proteomes" id="UP000269331"/>
    </source>
</evidence>
<organism evidence="2 3">
    <name type="scientific">Streptococcus ruminantium</name>
    <dbReference type="NCBI Taxonomy" id="1917441"/>
    <lineage>
        <taxon>Bacteria</taxon>
        <taxon>Bacillati</taxon>
        <taxon>Bacillota</taxon>
        <taxon>Bacilli</taxon>
        <taxon>Lactobacillales</taxon>
        <taxon>Streptococcaceae</taxon>
        <taxon>Streptococcus</taxon>
    </lineage>
</organism>
<reference evidence="2 3" key="1">
    <citation type="journal article" date="2018" name="Genome Biol. Evol.">
        <title>Complete Genome Sequence of Streptococcus ruminantium sp. nov. GUT-187T (=DSM 104980T =JCM 31869T), the Type Strain of S. ruminantium, and Comparison with Genome Sequences of Streptococcus suis Strains.</title>
        <authorList>
            <person name="Tohya M."/>
            <person name="Sekizaki T."/>
            <person name="Miyoshi-Akiyama T."/>
        </authorList>
    </citation>
    <scope>NUCLEOTIDE SEQUENCE [LARGE SCALE GENOMIC DNA]</scope>
    <source>
        <strain evidence="2 3">GUT187T</strain>
    </source>
</reference>
<dbReference type="InterPro" id="IPR009057">
    <property type="entry name" value="Homeodomain-like_sf"/>
</dbReference>
<dbReference type="AlphaFoldDB" id="A0A2Z5TQ09"/>
<gene>
    <name evidence="2" type="ORF">SR187_7770</name>
</gene>
<protein>
    <submittedName>
        <fullName evidence="2">Transposase</fullName>
    </submittedName>
</protein>
<dbReference type="SUPFAM" id="SSF46689">
    <property type="entry name" value="Homeodomain-like"/>
    <property type="match status" value="1"/>
</dbReference>
<dbReference type="OrthoDB" id="5690222at2"/>
<dbReference type="EMBL" id="AP018400">
    <property type="protein sequence ID" value="BBA93157.1"/>
    <property type="molecule type" value="Genomic_DNA"/>
</dbReference>
<name>A0A2Z5TQ09_9STRE</name>
<dbReference type="GeneID" id="52230076"/>
<feature type="region of interest" description="Disordered" evidence="1">
    <location>
        <begin position="60"/>
        <end position="80"/>
    </location>
</feature>